<evidence type="ECO:0000313" key="6">
    <source>
        <dbReference type="Proteomes" id="UP000239649"/>
    </source>
</evidence>
<feature type="compositionally biased region" description="Low complexity" evidence="2">
    <location>
        <begin position="406"/>
        <end position="460"/>
    </location>
</feature>
<feature type="region of interest" description="Disordered" evidence="2">
    <location>
        <begin position="333"/>
        <end position="356"/>
    </location>
</feature>
<keyword evidence="6" id="KW-1185">Reference proteome</keyword>
<keyword evidence="1" id="KW-0862">Zinc</keyword>
<evidence type="ECO:0000256" key="3">
    <source>
        <dbReference type="SAM" id="Phobius"/>
    </source>
</evidence>
<dbReference type="PROSITE" id="PS01186">
    <property type="entry name" value="EGF_2"/>
    <property type="match status" value="1"/>
</dbReference>
<dbReference type="GO" id="GO:0008270">
    <property type="term" value="F:zinc ion binding"/>
    <property type="evidence" value="ECO:0007669"/>
    <property type="project" value="UniProtKB-KW"/>
</dbReference>
<dbReference type="PROSITE" id="PS00022">
    <property type="entry name" value="EGF_1"/>
    <property type="match status" value="1"/>
</dbReference>
<keyword evidence="3" id="KW-0472">Membrane</keyword>
<feature type="compositionally biased region" description="Basic residues" evidence="2">
    <location>
        <begin position="1"/>
        <end position="10"/>
    </location>
</feature>
<proteinExistence type="predicted"/>
<keyword evidence="1" id="KW-0863">Zinc-finger</keyword>
<dbReference type="InterPro" id="IPR001841">
    <property type="entry name" value="Znf_RING"/>
</dbReference>
<dbReference type="InterPro" id="IPR013083">
    <property type="entry name" value="Znf_RING/FYVE/PHD"/>
</dbReference>
<name>A0A2P6VIE2_9CHLO</name>
<organism evidence="5 6">
    <name type="scientific">Micractinium conductrix</name>
    <dbReference type="NCBI Taxonomy" id="554055"/>
    <lineage>
        <taxon>Eukaryota</taxon>
        <taxon>Viridiplantae</taxon>
        <taxon>Chlorophyta</taxon>
        <taxon>core chlorophytes</taxon>
        <taxon>Trebouxiophyceae</taxon>
        <taxon>Chlorellales</taxon>
        <taxon>Chlorellaceae</taxon>
        <taxon>Chlorella clade</taxon>
        <taxon>Micractinium</taxon>
    </lineage>
</organism>
<feature type="compositionally biased region" description="Polar residues" evidence="2">
    <location>
        <begin position="14"/>
        <end position="27"/>
    </location>
</feature>
<dbReference type="Gene3D" id="3.30.40.10">
    <property type="entry name" value="Zinc/RING finger domain, C3HC4 (zinc finger)"/>
    <property type="match status" value="1"/>
</dbReference>
<evidence type="ECO:0000313" key="5">
    <source>
        <dbReference type="EMBL" id="PSC73852.1"/>
    </source>
</evidence>
<evidence type="ECO:0000256" key="1">
    <source>
        <dbReference type="PROSITE-ProRule" id="PRU00175"/>
    </source>
</evidence>
<evidence type="ECO:0000256" key="2">
    <source>
        <dbReference type="SAM" id="MobiDB-lite"/>
    </source>
</evidence>
<protein>
    <submittedName>
        <fullName evidence="5">Baculoviral IAP repeat-containing 3</fullName>
    </submittedName>
</protein>
<accession>A0A2P6VIE2</accession>
<feature type="transmembrane region" description="Helical" evidence="3">
    <location>
        <begin position="284"/>
        <end position="308"/>
    </location>
</feature>
<keyword evidence="3" id="KW-0812">Transmembrane</keyword>
<sequence>MARRGGRGVSRRVQSWTAAPQLPQANNARDGAPLQARDSGAMPLRLCECERATGAPNGLSCSDKVGWFVSSFERQVPWVAGGGYVPLSHAICCRPCLPGELPPDPSGRIPGQAPLAVISLGCHASTDVLPGRCEAEGSSFVAGYSEAVNVFSTPDMYYPINTAQCCTPALLLENGDTWELERCECRDAPDPDFPVNCGGTNTDELLLGFIFFRLSPLGHVVPVGPAQCCKACLSGTVHPMNLCDDLNACSGHGVCNMRSCECFDGWTGADCSQMQGGGKNVPPWAIALIVLSSSALAGVFIIAAGYALQALGVTDGSGSDDGDGDERQPLLIRIDADDAGSVGSADTSDGDDDVDVEEVERRVTQAIQRLGRAAGAPAAAAAGAGAAAAAAAAGEPAAGEGDEAEQAATPGAEAAAASAEAAGDAAAASDAAAAEPAAAPPAAAEPAAPEPVGAAAGAAAPAAAEAVQEAAAAAAEDDEPHKPARCGPIAEGPLAMVDCSVCMSRPVQVAVVPCGHCCMCRRCSRRLNRCPICRKEIARRQRLFV</sequence>
<feature type="domain" description="RING-type" evidence="4">
    <location>
        <begin position="499"/>
        <end position="534"/>
    </location>
</feature>
<keyword evidence="3" id="KW-1133">Transmembrane helix</keyword>
<reference evidence="5 6" key="1">
    <citation type="journal article" date="2018" name="Plant J.">
        <title>Genome sequences of Chlorella sorokiniana UTEX 1602 and Micractinium conductrix SAG 241.80: implications to maltose excretion by a green alga.</title>
        <authorList>
            <person name="Arriola M.B."/>
            <person name="Velmurugan N."/>
            <person name="Zhang Y."/>
            <person name="Plunkett M.H."/>
            <person name="Hondzo H."/>
            <person name="Barney B.M."/>
        </authorList>
    </citation>
    <scope>NUCLEOTIDE SEQUENCE [LARGE SCALE GENOMIC DNA]</scope>
    <source>
        <strain evidence="5 6">SAG 241.80</strain>
    </source>
</reference>
<feature type="region of interest" description="Disordered" evidence="2">
    <location>
        <begin position="1"/>
        <end position="35"/>
    </location>
</feature>
<keyword evidence="1" id="KW-0479">Metal-binding</keyword>
<dbReference type="OrthoDB" id="5855668at2759"/>
<dbReference type="InterPro" id="IPR000742">
    <property type="entry name" value="EGF"/>
</dbReference>
<dbReference type="Gene3D" id="2.10.25.10">
    <property type="entry name" value="Laminin"/>
    <property type="match status" value="1"/>
</dbReference>
<dbReference type="PROSITE" id="PS50089">
    <property type="entry name" value="ZF_RING_2"/>
    <property type="match status" value="1"/>
</dbReference>
<gene>
    <name evidence="5" type="ORF">C2E20_2968</name>
</gene>
<dbReference type="SUPFAM" id="SSF57850">
    <property type="entry name" value="RING/U-box"/>
    <property type="match status" value="1"/>
</dbReference>
<dbReference type="Proteomes" id="UP000239649">
    <property type="component" value="Unassembled WGS sequence"/>
</dbReference>
<evidence type="ECO:0000259" key="4">
    <source>
        <dbReference type="PROSITE" id="PS50089"/>
    </source>
</evidence>
<dbReference type="Pfam" id="PF13920">
    <property type="entry name" value="zf-C3HC4_3"/>
    <property type="match status" value="1"/>
</dbReference>
<feature type="region of interest" description="Disordered" evidence="2">
    <location>
        <begin position="396"/>
        <end position="460"/>
    </location>
</feature>
<dbReference type="Pfam" id="PF23106">
    <property type="entry name" value="EGF_Teneurin"/>
    <property type="match status" value="1"/>
</dbReference>
<comment type="caution">
    <text evidence="5">The sequence shown here is derived from an EMBL/GenBank/DDBJ whole genome shotgun (WGS) entry which is preliminary data.</text>
</comment>
<dbReference type="AlphaFoldDB" id="A0A2P6VIE2"/>
<dbReference type="EMBL" id="LHPF02000006">
    <property type="protein sequence ID" value="PSC73852.1"/>
    <property type="molecule type" value="Genomic_DNA"/>
</dbReference>